<evidence type="ECO:0000313" key="2">
    <source>
        <dbReference type="Proteomes" id="UP000005953"/>
    </source>
</evidence>
<comment type="caution">
    <text evidence="1">The sequence shown here is derived from an EMBL/GenBank/DDBJ whole genome shotgun (WGS) entry which is preliminary data.</text>
</comment>
<proteinExistence type="predicted"/>
<dbReference type="EMBL" id="AAOE01000002">
    <property type="protein sequence ID" value="EAR10843.1"/>
    <property type="molecule type" value="Genomic_DNA"/>
</dbReference>
<reference evidence="1 2" key="1">
    <citation type="submission" date="2006-02" db="EMBL/GenBank/DDBJ databases">
        <authorList>
            <person name="Pinhassi J."/>
            <person name="Pedros-Alio C."/>
            <person name="Ferriera S."/>
            <person name="Johnson J."/>
            <person name="Kravitz S."/>
            <person name="Halpern A."/>
            <person name="Remington K."/>
            <person name="Beeson K."/>
            <person name="Tran B."/>
            <person name="Rogers Y.-H."/>
            <person name="Friedman R."/>
            <person name="Venter J.C."/>
        </authorList>
    </citation>
    <scope>NUCLEOTIDE SEQUENCE [LARGE SCALE GENOMIC DNA]</scope>
    <source>
        <strain evidence="1 2">MED297</strain>
    </source>
</reference>
<dbReference type="HOGENOM" id="CLU_1650737_0_0_6"/>
<accession>A4BA87</accession>
<dbReference type="Proteomes" id="UP000005953">
    <property type="component" value="Unassembled WGS sequence"/>
</dbReference>
<protein>
    <submittedName>
        <fullName evidence="1">Uncharacterized protein</fullName>
    </submittedName>
</protein>
<organism evidence="1 2">
    <name type="scientific">Reinekea blandensis MED297</name>
    <dbReference type="NCBI Taxonomy" id="314283"/>
    <lineage>
        <taxon>Bacteria</taxon>
        <taxon>Pseudomonadati</taxon>
        <taxon>Pseudomonadota</taxon>
        <taxon>Gammaproteobacteria</taxon>
        <taxon>Oceanospirillales</taxon>
        <taxon>Saccharospirillaceae</taxon>
        <taxon>Reinekea</taxon>
    </lineage>
</organism>
<name>A4BA87_9GAMM</name>
<dbReference type="STRING" id="314283.MED297_10046"/>
<gene>
    <name evidence="1" type="ORF">MED297_10046</name>
</gene>
<dbReference type="AlphaFoldDB" id="A4BA87"/>
<dbReference type="RefSeq" id="WP_008041378.1">
    <property type="nucleotide sequence ID" value="NZ_CH724149.1"/>
</dbReference>
<sequence>MHRPSLRAWSFMLMFCLLTIPLASPKALFSVKPNPGMNIRIQVAEPVNAKTTVTVLASSEVSNQQHEATIVLFYRDGKNEQHHWSGVLANEDSRIFELPIASSTELVLVEATLILSTPASTLTAMETWSVNSGIESRSRISDDSVKTQPGGEHVIQLELF</sequence>
<keyword evidence="2" id="KW-1185">Reference proteome</keyword>
<evidence type="ECO:0000313" key="1">
    <source>
        <dbReference type="EMBL" id="EAR10843.1"/>
    </source>
</evidence>